<organism evidence="2 3">
    <name type="scientific">Sphaerobolus stellatus (strain SS14)</name>
    <dbReference type="NCBI Taxonomy" id="990650"/>
    <lineage>
        <taxon>Eukaryota</taxon>
        <taxon>Fungi</taxon>
        <taxon>Dikarya</taxon>
        <taxon>Basidiomycota</taxon>
        <taxon>Agaricomycotina</taxon>
        <taxon>Agaricomycetes</taxon>
        <taxon>Phallomycetidae</taxon>
        <taxon>Geastrales</taxon>
        <taxon>Sphaerobolaceae</taxon>
        <taxon>Sphaerobolus</taxon>
    </lineage>
</organism>
<dbReference type="Proteomes" id="UP000054279">
    <property type="component" value="Unassembled WGS sequence"/>
</dbReference>
<name>A0A0C9UYK1_SPHS4</name>
<dbReference type="EMBL" id="KN837261">
    <property type="protein sequence ID" value="KIJ30471.1"/>
    <property type="molecule type" value="Genomic_DNA"/>
</dbReference>
<evidence type="ECO:0000313" key="2">
    <source>
        <dbReference type="EMBL" id="KIJ30471.1"/>
    </source>
</evidence>
<dbReference type="HOGENOM" id="CLU_1012551_0_0_1"/>
<reference evidence="2 3" key="1">
    <citation type="submission" date="2014-06" db="EMBL/GenBank/DDBJ databases">
        <title>Evolutionary Origins and Diversification of the Mycorrhizal Mutualists.</title>
        <authorList>
            <consortium name="DOE Joint Genome Institute"/>
            <consortium name="Mycorrhizal Genomics Consortium"/>
            <person name="Kohler A."/>
            <person name="Kuo A."/>
            <person name="Nagy L.G."/>
            <person name="Floudas D."/>
            <person name="Copeland A."/>
            <person name="Barry K.W."/>
            <person name="Cichocki N."/>
            <person name="Veneault-Fourrey C."/>
            <person name="LaButti K."/>
            <person name="Lindquist E.A."/>
            <person name="Lipzen A."/>
            <person name="Lundell T."/>
            <person name="Morin E."/>
            <person name="Murat C."/>
            <person name="Riley R."/>
            <person name="Ohm R."/>
            <person name="Sun H."/>
            <person name="Tunlid A."/>
            <person name="Henrissat B."/>
            <person name="Grigoriev I.V."/>
            <person name="Hibbett D.S."/>
            <person name="Martin F."/>
        </authorList>
    </citation>
    <scope>NUCLEOTIDE SEQUENCE [LARGE SCALE GENOMIC DNA]</scope>
    <source>
        <strain evidence="2 3">SS14</strain>
    </source>
</reference>
<feature type="compositionally biased region" description="Basic and acidic residues" evidence="1">
    <location>
        <begin position="184"/>
        <end position="196"/>
    </location>
</feature>
<dbReference type="AlphaFoldDB" id="A0A0C9UYK1"/>
<sequence>MKNKKVASTPKSALIIEESTDEAVGDKELEIAANCRMLREKGITIVTEDQLNLGFLEVDLDFIKETVGDLRDLAHIQVMSQLLTYHLYDLEVKARPPGFHVQWEEYHHWMKIFREDPLGNDVGMLGDVEDRDEEEVLGIEEIMGVVQEETLGQVEGSDRKSGNELCEGSDEGSDEESGEELETESEKVTPKAKAEAVAKIMESEELEETSETASGKGEGSDKESDKVLAVGADQQRLGIVPELERWLSLILGEVHQVQPQNLLLRPRRGRVQGKQ</sequence>
<protein>
    <submittedName>
        <fullName evidence="2">Uncharacterized protein</fullName>
    </submittedName>
</protein>
<keyword evidence="3" id="KW-1185">Reference proteome</keyword>
<feature type="compositionally biased region" description="Acidic residues" evidence="1">
    <location>
        <begin position="167"/>
        <end position="183"/>
    </location>
</feature>
<gene>
    <name evidence="2" type="ORF">M422DRAFT_268016</name>
</gene>
<proteinExistence type="predicted"/>
<evidence type="ECO:0000313" key="3">
    <source>
        <dbReference type="Proteomes" id="UP000054279"/>
    </source>
</evidence>
<feature type="region of interest" description="Disordered" evidence="1">
    <location>
        <begin position="147"/>
        <end position="228"/>
    </location>
</feature>
<accession>A0A0C9UYK1</accession>
<evidence type="ECO:0000256" key="1">
    <source>
        <dbReference type="SAM" id="MobiDB-lite"/>
    </source>
</evidence>